<evidence type="ECO:0008006" key="5">
    <source>
        <dbReference type="Google" id="ProtNLM"/>
    </source>
</evidence>
<evidence type="ECO:0000313" key="3">
    <source>
        <dbReference type="EMBL" id="MFD0689432.1"/>
    </source>
</evidence>
<reference evidence="4" key="1">
    <citation type="journal article" date="2019" name="Int. J. Syst. Evol. Microbiol.">
        <title>The Global Catalogue of Microorganisms (GCM) 10K type strain sequencing project: providing services to taxonomists for standard genome sequencing and annotation.</title>
        <authorList>
            <consortium name="The Broad Institute Genomics Platform"/>
            <consortium name="The Broad Institute Genome Sequencing Center for Infectious Disease"/>
            <person name="Wu L."/>
            <person name="Ma J."/>
        </authorList>
    </citation>
    <scope>NUCLEOTIDE SEQUENCE [LARGE SCALE GENOMIC DNA]</scope>
    <source>
        <strain evidence="4">JCM 9371</strain>
    </source>
</reference>
<dbReference type="RefSeq" id="WP_131763511.1">
    <property type="nucleotide sequence ID" value="NZ_CAACUY010000348.1"/>
</dbReference>
<protein>
    <recommendedName>
        <fullName evidence="5">Glycosyl transferase</fullName>
    </recommendedName>
</protein>
<evidence type="ECO:0000256" key="1">
    <source>
        <dbReference type="SAM" id="MobiDB-lite"/>
    </source>
</evidence>
<dbReference type="Proteomes" id="UP001597063">
    <property type="component" value="Unassembled WGS sequence"/>
</dbReference>
<comment type="caution">
    <text evidence="3">The sequence shown here is derived from an EMBL/GenBank/DDBJ whole genome shotgun (WGS) entry which is preliminary data.</text>
</comment>
<feature type="compositionally biased region" description="Basic and acidic residues" evidence="1">
    <location>
        <begin position="15"/>
        <end position="41"/>
    </location>
</feature>
<feature type="transmembrane region" description="Helical" evidence="2">
    <location>
        <begin position="291"/>
        <end position="308"/>
    </location>
</feature>
<keyword evidence="2" id="KW-0472">Membrane</keyword>
<feature type="transmembrane region" description="Helical" evidence="2">
    <location>
        <begin position="221"/>
        <end position="240"/>
    </location>
</feature>
<keyword evidence="2" id="KW-0812">Transmembrane</keyword>
<name>A0ABW2XT41_9ACTN</name>
<gene>
    <name evidence="3" type="ORF">ACFQZM_33445</name>
</gene>
<feature type="transmembrane region" description="Helical" evidence="2">
    <location>
        <begin position="320"/>
        <end position="340"/>
    </location>
</feature>
<keyword evidence="2" id="KW-1133">Transmembrane helix</keyword>
<feature type="transmembrane region" description="Helical" evidence="2">
    <location>
        <begin position="190"/>
        <end position="209"/>
    </location>
</feature>
<sequence length="668" mass="70714">MNLVKAGDDGPPELPRPRPRPDGERTDRPRTKKTQTDRTRADTAQGDGLRGDGTQADRAQTDRAQTDRAQTDRVRGDRARGGGAAARARYVRFSGREIDLAVTAGFVLAAFAVLGRLWADPKHRYLVDGGQDQTQWEWFFAVTARAVTHLDDPFFTTLQNHPAGVNLMANTVMLGVSVPLAPVTLAFGPSITWALVLTLGLGGSAAAWYRLFQRHLGASRAAAAVGGGFCGFAPPIVSHANAHPNFVVLAAVPFMIGRLVRLARGEGRPVREGALLGLLAAYQVYLGEEVLLLTATGLAVFATAYAAARPAAAREAAGRLAAGIGVAAAVFLPLTTYALVRQFFGAQSYDGLAHGPSGNDAAVLAAFARQSLAGHQAVPGPLDAAATEQNAFFGWPLAVLVAALLVWLRRDPLVRSLGAVIVTAAVLSLGPEVVVDGRHTGMPGPWALVSAFPLFESVIESRLTLLCVPAAGLLLALGTDRFLATAPAGTPRASGTRALCCVVLAQALLPIAPKPLAAAERAPVPAFFTDGTWRRHVRPGRTLVPVPLPEVLDAEPLRWQMAAGLRFPVPEGYFVGPFGADRAGGYGAPRRPTSELLAKTRDEETPPVVRDADRAAARTDLAYWRADAVVLAPHPKQRVLGEALRELLGPGRYEDGVWVWDVRGLAGG</sequence>
<keyword evidence="4" id="KW-1185">Reference proteome</keyword>
<dbReference type="EMBL" id="JBHTGP010000017">
    <property type="protein sequence ID" value="MFD0689432.1"/>
    <property type="molecule type" value="Genomic_DNA"/>
</dbReference>
<organism evidence="3 4">
    <name type="scientific">Actinomadura fibrosa</name>
    <dbReference type="NCBI Taxonomy" id="111802"/>
    <lineage>
        <taxon>Bacteria</taxon>
        <taxon>Bacillati</taxon>
        <taxon>Actinomycetota</taxon>
        <taxon>Actinomycetes</taxon>
        <taxon>Streptosporangiales</taxon>
        <taxon>Thermomonosporaceae</taxon>
        <taxon>Actinomadura</taxon>
    </lineage>
</organism>
<proteinExistence type="predicted"/>
<evidence type="ECO:0000256" key="2">
    <source>
        <dbReference type="SAM" id="Phobius"/>
    </source>
</evidence>
<feature type="transmembrane region" description="Helical" evidence="2">
    <location>
        <begin position="98"/>
        <end position="119"/>
    </location>
</feature>
<evidence type="ECO:0000313" key="4">
    <source>
        <dbReference type="Proteomes" id="UP001597063"/>
    </source>
</evidence>
<feature type="transmembrane region" description="Helical" evidence="2">
    <location>
        <begin position="391"/>
        <end position="408"/>
    </location>
</feature>
<accession>A0ABW2XT41</accession>
<feature type="compositionally biased region" description="Basic and acidic residues" evidence="1">
    <location>
        <begin position="59"/>
        <end position="80"/>
    </location>
</feature>
<feature type="region of interest" description="Disordered" evidence="1">
    <location>
        <begin position="1"/>
        <end position="81"/>
    </location>
</feature>